<dbReference type="EMBL" id="MDYQ01000130">
    <property type="protein sequence ID" value="PRP81080.1"/>
    <property type="molecule type" value="Genomic_DNA"/>
</dbReference>
<keyword evidence="4" id="KW-1185">Reference proteome</keyword>
<protein>
    <submittedName>
        <fullName evidence="3">Leucine-rich repeat-containing protein</fullName>
    </submittedName>
</protein>
<dbReference type="OrthoDB" id="626167at2759"/>
<name>A0A2P6NAV0_9EUKA</name>
<feature type="region of interest" description="Disordered" evidence="1">
    <location>
        <begin position="121"/>
        <end position="153"/>
    </location>
</feature>
<feature type="compositionally biased region" description="Polar residues" evidence="1">
    <location>
        <begin position="35"/>
        <end position="44"/>
    </location>
</feature>
<feature type="compositionally biased region" description="Acidic residues" evidence="1">
    <location>
        <begin position="125"/>
        <end position="138"/>
    </location>
</feature>
<proteinExistence type="predicted"/>
<dbReference type="Pfam" id="PF13236">
    <property type="entry name" value="CLU"/>
    <property type="match status" value="1"/>
</dbReference>
<evidence type="ECO:0000313" key="3">
    <source>
        <dbReference type="EMBL" id="PRP81080.1"/>
    </source>
</evidence>
<reference evidence="3 4" key="1">
    <citation type="journal article" date="2018" name="Genome Biol. Evol.">
        <title>Multiple Roots of Fruiting Body Formation in Amoebozoa.</title>
        <authorList>
            <person name="Hillmann F."/>
            <person name="Forbes G."/>
            <person name="Novohradska S."/>
            <person name="Ferling I."/>
            <person name="Riege K."/>
            <person name="Groth M."/>
            <person name="Westermann M."/>
            <person name="Marz M."/>
            <person name="Spaller T."/>
            <person name="Winckler T."/>
            <person name="Schaap P."/>
            <person name="Glockner G."/>
        </authorList>
    </citation>
    <scope>NUCLEOTIDE SEQUENCE [LARGE SCALE GENOMIC DNA]</scope>
    <source>
        <strain evidence="3 4">Jena</strain>
    </source>
</reference>
<evidence type="ECO:0000256" key="1">
    <source>
        <dbReference type="SAM" id="MobiDB-lite"/>
    </source>
</evidence>
<evidence type="ECO:0000259" key="2">
    <source>
        <dbReference type="PROSITE" id="PS51823"/>
    </source>
</evidence>
<organism evidence="3 4">
    <name type="scientific">Planoprotostelium fungivorum</name>
    <dbReference type="NCBI Taxonomy" id="1890364"/>
    <lineage>
        <taxon>Eukaryota</taxon>
        <taxon>Amoebozoa</taxon>
        <taxon>Evosea</taxon>
        <taxon>Variosea</taxon>
        <taxon>Cavosteliida</taxon>
        <taxon>Cavosteliaceae</taxon>
        <taxon>Planoprotostelium</taxon>
    </lineage>
</organism>
<dbReference type="Proteomes" id="UP000241769">
    <property type="component" value="Unassembled WGS sequence"/>
</dbReference>
<accession>A0A2P6NAV0</accession>
<feature type="compositionally biased region" description="Basic and acidic residues" evidence="1">
    <location>
        <begin position="139"/>
        <end position="149"/>
    </location>
</feature>
<feature type="region of interest" description="Disordered" evidence="1">
    <location>
        <begin position="32"/>
        <end position="62"/>
    </location>
</feature>
<comment type="caution">
    <text evidence="3">The sequence shown here is derived from an EMBL/GenBank/DDBJ whole genome shotgun (WGS) entry which is preliminary data.</text>
</comment>
<feature type="compositionally biased region" description="Basic and acidic residues" evidence="1">
    <location>
        <begin position="45"/>
        <end position="62"/>
    </location>
</feature>
<dbReference type="GO" id="GO:0048312">
    <property type="term" value="P:intracellular distribution of mitochondria"/>
    <property type="evidence" value="ECO:0007669"/>
    <property type="project" value="TreeGrafter"/>
</dbReference>
<dbReference type="GO" id="GO:0003729">
    <property type="term" value="F:mRNA binding"/>
    <property type="evidence" value="ECO:0007669"/>
    <property type="project" value="TreeGrafter"/>
</dbReference>
<dbReference type="GO" id="GO:0005737">
    <property type="term" value="C:cytoplasm"/>
    <property type="evidence" value="ECO:0007669"/>
    <property type="project" value="TreeGrafter"/>
</dbReference>
<sequence length="854" mass="97963">MRFFHKRSPPDLSLLNVKLGSYRLDFVNEPKKHTTPYTSWPSERSSVDIERSNSQEREHTYEDQVTEPINNSLYIYDDQRPKETAYGTLLESLNTFEKNASKVEEKRTDNHSTLVDELGLYTDETVADSEEEESGDESESTKRVERRTPDMIMNNEFKKTKKEKHAHEQFVKASIKNMSDHIKTKGDEVTKELLTTLPKKIHKQTVRDWNRDYQEYKEQMVQTISTKNWDLNDFIHGVDWRRGALICKEFVDTATHYAKIIISELFLRPETRSFPLANVGGVAGGMKFIIKNIIFKVASDTLLSEYPKLWMYGGLSETPNNTAAVKAMKNELQGLEALSSTFTEGLHFPLMALIDYKGFRVLAMPLLPIDHDTIIYGSNDAGSTVHDESPHLNQMMETACKMINLKPHITGLGYESKKKLIHGPGDIEGHLGKDGRHYVLDFGRVMPPEAVTVNKNTNKRSIFWNLLNTGIVRSNKDPLCSDAFTKWNADDDESTRLKNNTQVETATVRLYEECVPAFAKHLDEIAEGNGSKFEDFWTNWNCSPSLVWITDILSPVRVHTNCLNIRHIGRLRPHVKSSHIQRLILSVCTARVVKDDLKDLLKLQTHLITAPSCHGYKRVVVKFLNQVHGSSKHSKGYWKDVCRRTKVKFGEEALTSEEESDFGLRKHIDLRIVYKIVLGSTGIRFTDKAIEHITCCPLFRFVEADIQSLDAVVKTSYQNYLWSALSELGTLEKIFQKRHKNPGGFVRQSEATRESIMHAWYKSPQCPLINMTMAFFQLRVAEEKTTFQPGEAEEIIKLLHVNAAASESMGRKCWVNPLRSKLMRWHGRLLEENDPKLSQYVNMRADEIDQITEM</sequence>
<gene>
    <name evidence="3" type="ORF">PROFUN_11194</name>
</gene>
<feature type="domain" description="Clu" evidence="2">
    <location>
        <begin position="183"/>
        <end position="453"/>
    </location>
</feature>
<dbReference type="PANTHER" id="PTHR12601:SF6">
    <property type="entry name" value="CLUSTERED MITOCHONDRIA PROTEIN HOMOLOG"/>
    <property type="match status" value="1"/>
</dbReference>
<dbReference type="InterPro" id="IPR025697">
    <property type="entry name" value="CLU_dom"/>
</dbReference>
<evidence type="ECO:0000313" key="4">
    <source>
        <dbReference type="Proteomes" id="UP000241769"/>
    </source>
</evidence>
<dbReference type="AlphaFoldDB" id="A0A2P6NAV0"/>
<dbReference type="PROSITE" id="PS51823">
    <property type="entry name" value="CLU"/>
    <property type="match status" value="1"/>
</dbReference>
<dbReference type="InParanoid" id="A0A2P6NAV0"/>
<dbReference type="InterPro" id="IPR027523">
    <property type="entry name" value="CLU_prot"/>
</dbReference>
<dbReference type="PANTHER" id="PTHR12601">
    <property type="entry name" value="EUKARYOTIC TRANSLATION INITIATION FACTOR 3 SUBUNIT EIF-3"/>
    <property type="match status" value="1"/>
</dbReference>